<dbReference type="RefSeq" id="WP_107149298.1">
    <property type="nucleotide sequence ID" value="NZ_PYUC01000002.1"/>
</dbReference>
<dbReference type="GO" id="GO:0016705">
    <property type="term" value="F:oxidoreductase activity, acting on paired donors, with incorporation or reduction of molecular oxygen"/>
    <property type="evidence" value="ECO:0007669"/>
    <property type="project" value="InterPro"/>
</dbReference>
<name>A0A2T3XZ01_9BURK</name>
<dbReference type="Pfam" id="PF00296">
    <property type="entry name" value="Bac_luciferase"/>
    <property type="match status" value="1"/>
</dbReference>
<dbReference type="InterPro" id="IPR051260">
    <property type="entry name" value="Diverse_substr_monoxygenases"/>
</dbReference>
<dbReference type="SUPFAM" id="SSF51679">
    <property type="entry name" value="Bacterial luciferase-like"/>
    <property type="match status" value="1"/>
</dbReference>
<protein>
    <submittedName>
        <fullName evidence="2">LLM class F420-dependent oxidoreductase</fullName>
    </submittedName>
</protein>
<dbReference type="PANTHER" id="PTHR30011">
    <property type="entry name" value="ALKANESULFONATE MONOOXYGENASE-RELATED"/>
    <property type="match status" value="1"/>
</dbReference>
<organism evidence="2 3">
    <name type="scientific">Trinickia symbiotica</name>
    <dbReference type="NCBI Taxonomy" id="863227"/>
    <lineage>
        <taxon>Bacteria</taxon>
        <taxon>Pseudomonadati</taxon>
        <taxon>Pseudomonadota</taxon>
        <taxon>Betaproteobacteria</taxon>
        <taxon>Burkholderiales</taxon>
        <taxon>Burkholderiaceae</taxon>
        <taxon>Trinickia</taxon>
    </lineage>
</organism>
<evidence type="ECO:0000313" key="3">
    <source>
        <dbReference type="Proteomes" id="UP000240638"/>
    </source>
</evidence>
<dbReference type="InterPro" id="IPR036661">
    <property type="entry name" value="Luciferase-like_sf"/>
</dbReference>
<sequence length="294" mass="32959">MRFNLSVTHGDYQDWPVMAAAAENAGFDIFSIPDSIFYPEETDSTYPYNETKVIRDYIKNTPFVETFVVLSWLAGQTSRIKLFSNVLKTASRQPILLAKQIASLAVISNNRYIYGAGIGPWAEDYVYNNLPWEARGELLDESIEILRGLMTGEVFSYEGKHNKFGPIRINPTPTLPVPVVIGGHSKPALRRAARIGDGWTAVNMKFDMMKETVETLTSLRREYGKEGGDFQVHARESDFQTGGQGSVDLDHFRRLEEIGVTDYGVVLLPSSRLSIDAKLDAINRFGNDVIAKLR</sequence>
<dbReference type="AlphaFoldDB" id="A0A2T3XZ01"/>
<feature type="domain" description="Luciferase-like" evidence="1">
    <location>
        <begin position="12"/>
        <end position="232"/>
    </location>
</feature>
<dbReference type="EMBL" id="PYUC01000002">
    <property type="protein sequence ID" value="PTB21735.1"/>
    <property type="molecule type" value="Genomic_DNA"/>
</dbReference>
<dbReference type="InterPro" id="IPR011251">
    <property type="entry name" value="Luciferase-like_dom"/>
</dbReference>
<dbReference type="NCBIfam" id="TIGR03619">
    <property type="entry name" value="F420_Rv2161c"/>
    <property type="match status" value="1"/>
</dbReference>
<evidence type="ECO:0000313" key="2">
    <source>
        <dbReference type="EMBL" id="PTB21735.1"/>
    </source>
</evidence>
<dbReference type="Gene3D" id="3.20.20.30">
    <property type="entry name" value="Luciferase-like domain"/>
    <property type="match status" value="1"/>
</dbReference>
<dbReference type="PANTHER" id="PTHR30011:SF32">
    <property type="entry name" value="CONSERVED PROTEIN"/>
    <property type="match status" value="1"/>
</dbReference>
<evidence type="ECO:0000259" key="1">
    <source>
        <dbReference type="Pfam" id="PF00296"/>
    </source>
</evidence>
<comment type="caution">
    <text evidence="2">The sequence shown here is derived from an EMBL/GenBank/DDBJ whole genome shotgun (WGS) entry which is preliminary data.</text>
</comment>
<proteinExistence type="predicted"/>
<dbReference type="InterPro" id="IPR019921">
    <property type="entry name" value="Lucif-like_OxRdtase_Rv2161c"/>
</dbReference>
<accession>A0A2T3XZ01</accession>
<gene>
    <name evidence="2" type="ORF">C9I57_03555</name>
</gene>
<reference evidence="2 3" key="1">
    <citation type="submission" date="2018-03" db="EMBL/GenBank/DDBJ databases">
        <title>Whole genome analyses suggest that Burkholderia sensu lato contains two further novel genera in the rhizoxinica-symbiotica group Mycetohabitans gen. nov., and Trinickia gen. nov.: implications for the evolution of diazotrophy and nodulation in the Burkholderiaceae.</title>
        <authorList>
            <person name="Estrada De Los Santos P."/>
            <person name="Palmer M."/>
            <person name="Chavez-Ramirez B."/>
            <person name="Steenkamp E.T."/>
            <person name="Hirsch A.M."/>
            <person name="Manyaka P."/>
            <person name="Maluk M."/>
            <person name="Lafos M."/>
            <person name="Crook M."/>
            <person name="Gross E."/>
            <person name="Simon M.F."/>
            <person name="Bueno Dos Reis Junior F."/>
            <person name="Poole P.S."/>
            <person name="Venter S.N."/>
            <person name="James E.K."/>
        </authorList>
    </citation>
    <scope>NUCLEOTIDE SEQUENCE [LARGE SCALE GENOMIC DNA]</scope>
    <source>
        <strain evidence="2 3">JPY-366</strain>
    </source>
</reference>
<dbReference type="Proteomes" id="UP000240638">
    <property type="component" value="Unassembled WGS sequence"/>
</dbReference>